<dbReference type="RefSeq" id="WP_097011999.1">
    <property type="nucleotide sequence ID" value="NZ_LT907975.1"/>
</dbReference>
<evidence type="ECO:0000313" key="2">
    <source>
        <dbReference type="EMBL" id="SOB59075.1"/>
    </source>
</evidence>
<dbReference type="EMBL" id="LT907975">
    <property type="protein sequence ID" value="SOB59075.1"/>
    <property type="molecule type" value="Genomic_DNA"/>
</dbReference>
<feature type="domain" description="Metallo-beta-lactamase" evidence="1">
    <location>
        <begin position="21"/>
        <end position="251"/>
    </location>
</feature>
<dbReference type="Gene3D" id="3.60.15.10">
    <property type="entry name" value="Ribonuclease Z/Hydroxyacylglutathione hydrolase-like"/>
    <property type="match status" value="1"/>
</dbReference>
<accession>A0A2C8F991</accession>
<sequence length="278" mass="30537">MQLTVLIDNNSLVGSYFVAEPGLSLLIEDGDSRILFDAGYSDGFLINARRMNTDLLKLNWIVLSHGHFDHTWGLDALIRHRFESISQKMDVSRPTLLAHPLVFDSKTVSNEPEIGMILSRDKLARHMDILDSTEPLWLTDKLVALGQIERIFDFEQSDPIGHRLTGGGSCDDTLPDDTALAYVEDEGLVIIAGCAHSGICNTVDHARRVTGEEKVHSIIGGLHLLDASTERLDATAAYLAGLNLESLYCCHCTDLAAKIHLASQCPVREVGSGTRLTF</sequence>
<dbReference type="SUPFAM" id="SSF56281">
    <property type="entry name" value="Metallo-hydrolase/oxidoreductase"/>
    <property type="match status" value="1"/>
</dbReference>
<dbReference type="PANTHER" id="PTHR13754">
    <property type="entry name" value="METALLO-BETA-LACTAMASE SUPERFAMILY PROTEIN"/>
    <property type="match status" value="1"/>
</dbReference>
<dbReference type="CDD" id="cd07713">
    <property type="entry name" value="DHPS-like_MBL-fold"/>
    <property type="match status" value="1"/>
</dbReference>
<dbReference type="InterPro" id="IPR052926">
    <property type="entry name" value="Metallo-beta-lactamase_dom"/>
</dbReference>
<name>A0A2C8F991_9BACT</name>
<dbReference type="Proteomes" id="UP000219215">
    <property type="component" value="Chromosome DPRO"/>
</dbReference>
<organism evidence="2 3">
    <name type="scientific">Pseudodesulfovibrio profundus</name>
    <dbReference type="NCBI Taxonomy" id="57320"/>
    <lineage>
        <taxon>Bacteria</taxon>
        <taxon>Pseudomonadati</taxon>
        <taxon>Thermodesulfobacteriota</taxon>
        <taxon>Desulfovibrionia</taxon>
        <taxon>Desulfovibrionales</taxon>
        <taxon>Desulfovibrionaceae</taxon>
    </lineage>
</organism>
<gene>
    <name evidence="2" type="ORF">DPRO_2171</name>
</gene>
<dbReference type="InterPro" id="IPR001279">
    <property type="entry name" value="Metallo-B-lactamas"/>
</dbReference>
<dbReference type="KEGG" id="pprf:DPRO_2171"/>
<dbReference type="GO" id="GO:0016740">
    <property type="term" value="F:transferase activity"/>
    <property type="evidence" value="ECO:0007669"/>
    <property type="project" value="TreeGrafter"/>
</dbReference>
<dbReference type="PANTHER" id="PTHR13754:SF18">
    <property type="entry name" value="7,8-DIHYDROPTERIN-6-METHYL-4-(BETA-D-RIBOFURANOSYL)-AMINOBENZENE-5'-PHOSPHATE SYNTHASE"/>
    <property type="match status" value="1"/>
</dbReference>
<proteinExistence type="predicted"/>
<dbReference type="Pfam" id="PF00753">
    <property type="entry name" value="Lactamase_B"/>
    <property type="match status" value="1"/>
</dbReference>
<dbReference type="OrthoDB" id="9803916at2"/>
<reference evidence="3" key="1">
    <citation type="submission" date="2017-09" db="EMBL/GenBank/DDBJ databases">
        <authorList>
            <person name="Regsiter A."/>
            <person name="William W."/>
        </authorList>
    </citation>
    <scope>NUCLEOTIDE SEQUENCE [LARGE SCALE GENOMIC DNA]</scope>
    <source>
        <strain evidence="3">500-1</strain>
    </source>
</reference>
<dbReference type="AlphaFoldDB" id="A0A2C8F991"/>
<keyword evidence="3" id="KW-1185">Reference proteome</keyword>
<evidence type="ECO:0000259" key="1">
    <source>
        <dbReference type="SMART" id="SM00849"/>
    </source>
</evidence>
<protein>
    <submittedName>
        <fullName evidence="2">Beta-lactamase domain protein</fullName>
    </submittedName>
</protein>
<dbReference type="SMART" id="SM00849">
    <property type="entry name" value="Lactamase_B"/>
    <property type="match status" value="1"/>
</dbReference>
<dbReference type="InterPro" id="IPR041712">
    <property type="entry name" value="DHPS-like_MBL-fold"/>
</dbReference>
<dbReference type="InterPro" id="IPR036866">
    <property type="entry name" value="RibonucZ/Hydroxyglut_hydro"/>
</dbReference>
<evidence type="ECO:0000313" key="3">
    <source>
        <dbReference type="Proteomes" id="UP000219215"/>
    </source>
</evidence>